<sequence>MRRQSPLELFSRGFQSVTSNSKLAFFWKLPHIRSERSGLSEAGSRTSGEISTSSSISPSGGSKASGNSSIVSEEHSPTLSAAGSYHISRSETIPPELDKNNALGILTTPTTLDQSQRNDSLASPVDAGAAGARDGSGDTRNRKQNKTSSRVESAKQLIRAYDKGHRLIGQDISRRTLYLDEYKQLLDEIKDDTELLTIYNDKLRYDYTVDNRGKNNKREKQLAVPRRELVKMGKVECGVGKCRGKYCKDPHTKEIAQGLHGKGRGTVKSSAEAESDRKDPDLSYKYNYPRSKFPGLVVEVGWSQKSPDLHKKCKWYIEKSRGEIRTVIGVDLSDLYRCYPKSKTKPNEPSDDEEDKATEADIAKMADATAKKKALGKIFVWRANIDNDTGDAIAVPDAPKIFRDENGQAFGEIALCLSLEDFVPERIMGEIGPSHNPEFLVMSADLCYQFDMAVRDQIPWDRDEERRKAEKEREKREQKEEKERKENEEKRSHSLRSSGSPKVLAEWLRSGKKRIHDHIVRK</sequence>
<evidence type="ECO:0000313" key="3">
    <source>
        <dbReference type="Proteomes" id="UP000297716"/>
    </source>
</evidence>
<feature type="region of interest" description="Disordered" evidence="1">
    <location>
        <begin position="35"/>
        <end position="85"/>
    </location>
</feature>
<feature type="compositionally biased region" description="Basic and acidic residues" evidence="1">
    <location>
        <begin position="467"/>
        <end position="492"/>
    </location>
</feature>
<comment type="caution">
    <text evidence="2">The sequence shown here is derived from an EMBL/GenBank/DDBJ whole genome shotgun (WGS) entry which is preliminary data.</text>
</comment>
<feature type="compositionally biased region" description="Polar residues" evidence="1">
    <location>
        <begin position="67"/>
        <end position="81"/>
    </location>
</feature>
<keyword evidence="3" id="KW-1185">Reference proteome</keyword>
<feature type="region of interest" description="Disordered" evidence="1">
    <location>
        <begin position="467"/>
        <end position="509"/>
    </location>
</feature>
<dbReference type="STRING" id="37992.A0A4Z0Y6G7"/>
<feature type="compositionally biased region" description="Low complexity" evidence="1">
    <location>
        <begin position="43"/>
        <end position="66"/>
    </location>
</feature>
<feature type="region of interest" description="Disordered" evidence="1">
    <location>
        <begin position="259"/>
        <end position="284"/>
    </location>
</feature>
<protein>
    <submittedName>
        <fullName evidence="2">Uncharacterized protein</fullName>
    </submittedName>
</protein>
<feature type="region of interest" description="Disordered" evidence="1">
    <location>
        <begin position="109"/>
        <end position="153"/>
    </location>
</feature>
<dbReference type="EMBL" id="SKBN01000389">
    <property type="protein sequence ID" value="TGJ78457.1"/>
    <property type="molecule type" value="Genomic_DNA"/>
</dbReference>
<proteinExistence type="predicted"/>
<name>A0A4Z0Y6G7_9PEZI</name>
<feature type="compositionally biased region" description="Polar residues" evidence="1">
    <location>
        <begin position="109"/>
        <end position="121"/>
    </location>
</feature>
<organism evidence="2 3">
    <name type="scientific">Xylaria hypoxylon</name>
    <dbReference type="NCBI Taxonomy" id="37992"/>
    <lineage>
        <taxon>Eukaryota</taxon>
        <taxon>Fungi</taxon>
        <taxon>Dikarya</taxon>
        <taxon>Ascomycota</taxon>
        <taxon>Pezizomycotina</taxon>
        <taxon>Sordariomycetes</taxon>
        <taxon>Xylariomycetidae</taxon>
        <taxon>Xylariales</taxon>
        <taxon>Xylariaceae</taxon>
        <taxon>Xylaria</taxon>
    </lineage>
</organism>
<reference evidence="2 3" key="1">
    <citation type="submission" date="2019-03" db="EMBL/GenBank/DDBJ databases">
        <title>Draft genome sequence of Xylaria hypoxylon DSM 108379, a ubiquitous saprotrophic-parasitic fungi on hardwood.</title>
        <authorList>
            <person name="Buettner E."/>
            <person name="Leonhardt S."/>
            <person name="Gebauer A.M."/>
            <person name="Liers C."/>
            <person name="Hofrichter M."/>
            <person name="Kellner H."/>
        </authorList>
    </citation>
    <scope>NUCLEOTIDE SEQUENCE [LARGE SCALE GENOMIC DNA]</scope>
    <source>
        <strain evidence="2 3">DSM 108379</strain>
    </source>
</reference>
<gene>
    <name evidence="2" type="ORF">E0Z10_g10303</name>
</gene>
<evidence type="ECO:0000313" key="2">
    <source>
        <dbReference type="EMBL" id="TGJ78457.1"/>
    </source>
</evidence>
<dbReference type="AlphaFoldDB" id="A0A4Z0Y6G7"/>
<evidence type="ECO:0000256" key="1">
    <source>
        <dbReference type="SAM" id="MobiDB-lite"/>
    </source>
</evidence>
<accession>A0A4Z0Y6G7</accession>
<dbReference type="Proteomes" id="UP000297716">
    <property type="component" value="Unassembled WGS sequence"/>
</dbReference>
<dbReference type="OrthoDB" id="3485856at2759"/>